<dbReference type="RefSeq" id="WP_135441981.1">
    <property type="nucleotide sequence ID" value="NZ_SRLE01000005.1"/>
</dbReference>
<dbReference type="AlphaFoldDB" id="A0A4Z0M5B1"/>
<feature type="compositionally biased region" description="Polar residues" evidence="1">
    <location>
        <begin position="1"/>
        <end position="13"/>
    </location>
</feature>
<dbReference type="Proteomes" id="UP000298050">
    <property type="component" value="Unassembled WGS sequence"/>
</dbReference>
<reference evidence="2 3" key="1">
    <citation type="submission" date="2019-04" db="EMBL/GenBank/DDBJ databases">
        <title>Taxonomy of novel Haliea sp. from mangrove soil of West Coast of India.</title>
        <authorList>
            <person name="Verma A."/>
            <person name="Kumar P."/>
            <person name="Krishnamurthi S."/>
        </authorList>
    </citation>
    <scope>NUCLEOTIDE SEQUENCE [LARGE SCALE GENOMIC DNA]</scope>
    <source>
        <strain evidence="2 3">SAOS-164</strain>
    </source>
</reference>
<keyword evidence="3" id="KW-1185">Reference proteome</keyword>
<evidence type="ECO:0000313" key="3">
    <source>
        <dbReference type="Proteomes" id="UP000298050"/>
    </source>
</evidence>
<feature type="region of interest" description="Disordered" evidence="1">
    <location>
        <begin position="1"/>
        <end position="36"/>
    </location>
</feature>
<dbReference type="OrthoDB" id="427605at2"/>
<evidence type="ECO:0000256" key="1">
    <source>
        <dbReference type="SAM" id="MobiDB-lite"/>
    </source>
</evidence>
<accession>A0A4Z0M5B1</accession>
<dbReference type="EMBL" id="SRLE01000005">
    <property type="protein sequence ID" value="TGD74842.1"/>
    <property type="molecule type" value="Genomic_DNA"/>
</dbReference>
<name>A0A4Z0M5B1_9GAMM</name>
<organism evidence="2 3">
    <name type="scientific">Mangrovimicrobium sediminis</name>
    <dbReference type="NCBI Taxonomy" id="2562682"/>
    <lineage>
        <taxon>Bacteria</taxon>
        <taxon>Pseudomonadati</taxon>
        <taxon>Pseudomonadota</taxon>
        <taxon>Gammaproteobacteria</taxon>
        <taxon>Cellvibrionales</taxon>
        <taxon>Halieaceae</taxon>
        <taxon>Mangrovimicrobium</taxon>
    </lineage>
</organism>
<proteinExistence type="predicted"/>
<sequence>MNTSPMKSAQDNPDQARERSPMPGPRRAARMPPCSSLRRTGSFAVALTLAAWTCGYATSASGQEDPAPTTGLRWTTVANGNDPVPGPGAGNTFNSFNQPSVNARGLVVFRGRSRGGPPGGEPQSGIFLRDMGERAADIHPLFSKSEPVPYPNNVALPPDQHPAQFIEFPSIPRIGIRSAAVATRGNHDPVWNYTLPDGSDTRAGTTGIYVTLDGRGNGAEVLTGASKLGAVPEFPFYAVPGVGGDATAFDVFPGAPAVTDDNKIVFKGNYLDGTPKTGVFYRELANAEMGGEANYVTLIANSDTPVPNPGECAPGTSFGSTAPPSAALDRRGSPHAVFVGLDDEADPLCGGIYRAPLSPAPTLETLVGLDDDVPGEAAGTRFGRFGEGLSYDGRFLAFWAAWGDATRTLRLYCPADGSQARRDYCNNTGEYLGEGDPNSVCEPGAERCYQDVQVPVDQGMFVLDTRTGELLRLARTGEDISDFLYWVYSGLVPGTAPGGEEDDEIPRWRSSAFAAVSSRGGRYRVAFKASSGEPSPTDTLYLARPPGEPTLLTLLNTRTPGPLLDSQAPEDSVLTSLALERDGFRGRWLVISAGMGVPGAEEEEEAALAGLYITRVP</sequence>
<protein>
    <submittedName>
        <fullName evidence="2">Uncharacterized protein</fullName>
    </submittedName>
</protein>
<evidence type="ECO:0000313" key="2">
    <source>
        <dbReference type="EMBL" id="TGD74842.1"/>
    </source>
</evidence>
<gene>
    <name evidence="2" type="ORF">E4634_06505</name>
</gene>
<comment type="caution">
    <text evidence="2">The sequence shown here is derived from an EMBL/GenBank/DDBJ whole genome shotgun (WGS) entry which is preliminary data.</text>
</comment>